<feature type="domain" description="GST N-terminal" evidence="2">
    <location>
        <begin position="296"/>
        <end position="375"/>
    </location>
</feature>
<dbReference type="PANTHER" id="PTHR45288:SF1">
    <property type="entry name" value="THIOREDOXIN FAMILY PROTEIN"/>
    <property type="match status" value="1"/>
</dbReference>
<dbReference type="InParanoid" id="A0A096PAS1"/>
<dbReference type="InterPro" id="IPR004045">
    <property type="entry name" value="Glutathione_S-Trfase_N"/>
</dbReference>
<dbReference type="GeneID" id="9837754"/>
<dbReference type="Proteomes" id="UP000009170">
    <property type="component" value="Unassembled WGS sequence"/>
</dbReference>
<dbReference type="RefSeq" id="XP_003082891.2">
    <property type="nucleotide sequence ID" value="XM_003082843.2"/>
</dbReference>
<evidence type="ECO:0000313" key="4">
    <source>
        <dbReference type="Proteomes" id="UP000009170"/>
    </source>
</evidence>
<comment type="caution">
    <text evidence="3">The sequence shown here is derived from an EMBL/GenBank/DDBJ whole genome shotgun (WGS) entry which is preliminary data.</text>
</comment>
<evidence type="ECO:0000259" key="2">
    <source>
        <dbReference type="PROSITE" id="PS50404"/>
    </source>
</evidence>
<evidence type="ECO:0000256" key="1">
    <source>
        <dbReference type="SAM" id="MobiDB-lite"/>
    </source>
</evidence>
<proteinExistence type="predicted"/>
<sequence>MRAIASSVRLARAPAVGRRGALDGRRAIARRASEGATGARVDGDDDDDDVVESASDADGTTTTTATTTATIVEAPASMPVDAKESATPIAVDGAYELRQRTTPKRFAVADGELGNVLTASAGIPLRLTSGLACHGYGAKIVDGEAPAGTYTLWSGSGRRVEETSDVAKFPKPEKTLKLYQFQGCPFCRKVREAIVSLDLDVEIYPTPKDGPEYRPYVREVGGRAQFPYLVDENTGKSMYESDDIISYLYETYGPGKANITPLLTNPFTSITAGFAMLPRLGKGSAYKPSKKPENMQPIVFYGYEASPFCVLVSEKLCELELPYLMRNCGRGSPKRQELFEKRGTFQVPYIEDPNFGVAMFESADIVAYLQETYGA</sequence>
<reference evidence="4" key="1">
    <citation type="journal article" date="2006" name="Proc. Natl. Acad. Sci. U.S.A.">
        <title>Genome analysis of the smallest free-living eukaryote Ostreococcus tauri unveils many unique features.</title>
        <authorList>
            <person name="Derelle E."/>
            <person name="Ferraz C."/>
            <person name="Rombauts S."/>
            <person name="Rouze P."/>
            <person name="Worden A.Z."/>
            <person name="Robbens S."/>
            <person name="Partensky F."/>
            <person name="Degroeve S."/>
            <person name="Echeynie S."/>
            <person name="Cooke R."/>
            <person name="Saeys Y."/>
            <person name="Wuyts J."/>
            <person name="Jabbari K."/>
            <person name="Bowler C."/>
            <person name="Panaud O."/>
            <person name="Piegu B."/>
            <person name="Ball S.G."/>
            <person name="Ral J.-P."/>
            <person name="Bouget F.-Y."/>
            <person name="Piganeau G."/>
            <person name="De Baets B."/>
            <person name="Picard A."/>
            <person name="Delseny M."/>
            <person name="Demaille J."/>
            <person name="Van de Peer Y."/>
            <person name="Moreau H."/>
        </authorList>
    </citation>
    <scope>NUCLEOTIDE SEQUENCE [LARGE SCALE GENOMIC DNA]</scope>
    <source>
        <strain evidence="4">OTTH 0595 / CCAP 157/2 / RCC745</strain>
    </source>
</reference>
<dbReference type="PANTHER" id="PTHR45288">
    <property type="entry name" value="THIOREDOXIN FAMILY PROTEIN"/>
    <property type="match status" value="1"/>
</dbReference>
<reference evidence="3 4" key="2">
    <citation type="journal article" date="2014" name="BMC Genomics">
        <title>An improved genome of the model marine alga Ostreococcus tauri unfolds by assessing Illumina de novo assemblies.</title>
        <authorList>
            <person name="Blanc-Mathieu R."/>
            <person name="Verhelst B."/>
            <person name="Derelle E."/>
            <person name="Rombauts S."/>
            <person name="Bouget F.Y."/>
            <person name="Carre I."/>
            <person name="Chateau A."/>
            <person name="Eyre-Walker A."/>
            <person name="Grimsley N."/>
            <person name="Moreau H."/>
            <person name="Piegu B."/>
            <person name="Rivals E."/>
            <person name="Schackwitz W."/>
            <person name="Van de Peer Y."/>
            <person name="Piganeau G."/>
        </authorList>
    </citation>
    <scope>NUCLEOTIDE SEQUENCE [LARGE SCALE GENOMIC DNA]</scope>
    <source>
        <strain evidence="4">OTTH 0595 / CCAP 157/2 / RCC745</strain>
    </source>
</reference>
<dbReference type="GO" id="GO:0009507">
    <property type="term" value="C:chloroplast"/>
    <property type="evidence" value="ECO:0007669"/>
    <property type="project" value="TreeGrafter"/>
</dbReference>
<dbReference type="KEGG" id="ota:OT_ostta14g00840"/>
<dbReference type="InterPro" id="IPR040079">
    <property type="entry name" value="Glutathione_S-Trfase"/>
</dbReference>
<dbReference type="FunCoup" id="A0A096PAS1">
    <property type="interactions" value="680"/>
</dbReference>
<feature type="compositionally biased region" description="Low complexity" evidence="1">
    <location>
        <begin position="52"/>
        <end position="62"/>
    </location>
</feature>
<dbReference type="SFLD" id="SFLDG01181">
    <property type="entry name" value="SUF2"/>
    <property type="match status" value="1"/>
</dbReference>
<feature type="domain" description="GST N-terminal" evidence="2">
    <location>
        <begin position="174"/>
        <end position="256"/>
    </location>
</feature>
<dbReference type="SFLD" id="SFLDS00019">
    <property type="entry name" value="Glutathione_Transferase_(cytos"/>
    <property type="match status" value="1"/>
</dbReference>
<feature type="region of interest" description="Disordered" evidence="1">
    <location>
        <begin position="29"/>
        <end position="62"/>
    </location>
</feature>
<accession>A0A096PAS1</accession>
<dbReference type="Pfam" id="PF13417">
    <property type="entry name" value="GST_N_3"/>
    <property type="match status" value="2"/>
</dbReference>
<gene>
    <name evidence="3" type="ORF">OT_ostta14g00840</name>
</gene>
<dbReference type="PROSITE" id="PS50404">
    <property type="entry name" value="GST_NTER"/>
    <property type="match status" value="2"/>
</dbReference>
<dbReference type="Gene3D" id="3.40.30.10">
    <property type="entry name" value="Glutaredoxin"/>
    <property type="match status" value="2"/>
</dbReference>
<organism evidence="3 4">
    <name type="scientific">Ostreococcus tauri</name>
    <name type="common">Marine green alga</name>
    <dbReference type="NCBI Taxonomy" id="70448"/>
    <lineage>
        <taxon>Eukaryota</taxon>
        <taxon>Viridiplantae</taxon>
        <taxon>Chlorophyta</taxon>
        <taxon>Mamiellophyceae</taxon>
        <taxon>Mamiellales</taxon>
        <taxon>Bathycoccaceae</taxon>
        <taxon>Ostreococcus</taxon>
    </lineage>
</organism>
<dbReference type="AlphaFoldDB" id="A0A096PAS1"/>
<keyword evidence="4" id="KW-1185">Reference proteome</keyword>
<dbReference type="SUPFAM" id="SSF52833">
    <property type="entry name" value="Thioredoxin-like"/>
    <property type="match status" value="2"/>
</dbReference>
<dbReference type="CDD" id="cd03041">
    <property type="entry name" value="GST_N_2GST_N"/>
    <property type="match status" value="1"/>
</dbReference>
<dbReference type="SFLD" id="SFLDG01202">
    <property type="entry name" value="SUF2.2"/>
    <property type="match status" value="1"/>
</dbReference>
<dbReference type="InterPro" id="IPR036249">
    <property type="entry name" value="Thioredoxin-like_sf"/>
</dbReference>
<dbReference type="OrthoDB" id="422574at2759"/>
<dbReference type="PROSITE" id="PS51354">
    <property type="entry name" value="GLUTAREDOXIN_2"/>
    <property type="match status" value="1"/>
</dbReference>
<protein>
    <submittedName>
        <fullName evidence="3">Thioredoxin-like fold</fullName>
    </submittedName>
</protein>
<dbReference type="EMBL" id="CAID01000014">
    <property type="protein sequence ID" value="CEG02010.1"/>
    <property type="molecule type" value="Genomic_DNA"/>
</dbReference>
<name>A0A096PAS1_OSTTA</name>
<evidence type="ECO:0000313" key="3">
    <source>
        <dbReference type="EMBL" id="CEG02010.1"/>
    </source>
</evidence>